<dbReference type="Proteomes" id="UP000264589">
    <property type="component" value="Unassembled WGS sequence"/>
</dbReference>
<feature type="domain" description="Potassium channel" evidence="2">
    <location>
        <begin position="33"/>
        <end position="111"/>
    </location>
</feature>
<reference evidence="3 4" key="1">
    <citation type="submission" date="2018-08" db="EMBL/GenBank/DDBJ databases">
        <title>Parvularcula sp. SM1705, isolated from surface water of the South Sea China.</title>
        <authorList>
            <person name="Sun L."/>
        </authorList>
    </citation>
    <scope>NUCLEOTIDE SEQUENCE [LARGE SCALE GENOMIC DNA]</scope>
    <source>
        <strain evidence="3 4">SM1705</strain>
    </source>
</reference>
<feature type="transmembrane region" description="Helical" evidence="1">
    <location>
        <begin position="86"/>
        <end position="107"/>
    </location>
</feature>
<keyword evidence="1" id="KW-1133">Transmembrane helix</keyword>
<evidence type="ECO:0000313" key="4">
    <source>
        <dbReference type="Proteomes" id="UP000264589"/>
    </source>
</evidence>
<dbReference type="Gene3D" id="1.10.287.70">
    <property type="match status" value="1"/>
</dbReference>
<feature type="transmembrane region" description="Helical" evidence="1">
    <location>
        <begin position="28"/>
        <end position="50"/>
    </location>
</feature>
<protein>
    <submittedName>
        <fullName evidence="3">Two pore domain potassium channel family protein</fullName>
    </submittedName>
</protein>
<dbReference type="EMBL" id="QUQO01000001">
    <property type="protein sequence ID" value="RFB06379.1"/>
    <property type="molecule type" value="Genomic_DNA"/>
</dbReference>
<keyword evidence="3" id="KW-0406">Ion transport</keyword>
<dbReference type="Pfam" id="PF07885">
    <property type="entry name" value="Ion_trans_2"/>
    <property type="match status" value="1"/>
</dbReference>
<keyword evidence="3" id="KW-0813">Transport</keyword>
<keyword evidence="4" id="KW-1185">Reference proteome</keyword>
<gene>
    <name evidence="3" type="ORF">DX908_06810</name>
</gene>
<comment type="caution">
    <text evidence="3">The sequence shown here is derived from an EMBL/GenBank/DDBJ whole genome shotgun (WGS) entry which is preliminary data.</text>
</comment>
<accession>A0A371RLN1</accession>
<keyword evidence="1" id="KW-0812">Transmembrane</keyword>
<dbReference type="SUPFAM" id="SSF81324">
    <property type="entry name" value="Voltage-gated potassium channels"/>
    <property type="match status" value="1"/>
</dbReference>
<dbReference type="AlphaFoldDB" id="A0A371RLN1"/>
<evidence type="ECO:0000256" key="1">
    <source>
        <dbReference type="SAM" id="Phobius"/>
    </source>
</evidence>
<dbReference type="InterPro" id="IPR013099">
    <property type="entry name" value="K_chnl_dom"/>
</dbReference>
<dbReference type="InParanoid" id="A0A371RLN1"/>
<organism evidence="3 4">
    <name type="scientific">Parvularcula marina</name>
    <dbReference type="NCBI Taxonomy" id="2292771"/>
    <lineage>
        <taxon>Bacteria</taxon>
        <taxon>Pseudomonadati</taxon>
        <taxon>Pseudomonadota</taxon>
        <taxon>Alphaproteobacteria</taxon>
        <taxon>Parvularculales</taxon>
        <taxon>Parvularculaceae</taxon>
        <taxon>Parvularcula</taxon>
    </lineage>
</organism>
<keyword evidence="3" id="KW-0407">Ion channel</keyword>
<keyword evidence="1" id="KW-0472">Membrane</keyword>
<sequence length="118" mass="13124">MIVFGRKILRPVTNHEGLRGIASDTFRLVLISLWLFAAHIGSMWMWAALYLETGISQTLEEALYFSMVTYTTLGFGDILAPVDWRLLTGAASANGLLLLGLSGAVIIDFTERLRRGRH</sequence>
<evidence type="ECO:0000259" key="2">
    <source>
        <dbReference type="Pfam" id="PF07885"/>
    </source>
</evidence>
<proteinExistence type="predicted"/>
<name>A0A371RLN1_9PROT</name>
<evidence type="ECO:0000313" key="3">
    <source>
        <dbReference type="EMBL" id="RFB06379.1"/>
    </source>
</evidence>
<dbReference type="GO" id="GO:0034220">
    <property type="term" value="P:monoatomic ion transmembrane transport"/>
    <property type="evidence" value="ECO:0007669"/>
    <property type="project" value="UniProtKB-KW"/>
</dbReference>
<dbReference type="OrthoDB" id="2974133at2"/>